<dbReference type="VEuPathDB" id="VectorBase:SSCA003550"/>
<protein>
    <submittedName>
        <fullName evidence="1">Uncharacterized protein</fullName>
    </submittedName>
</protein>
<reference evidence="1 2" key="1">
    <citation type="journal article" date="2015" name="Parasit. Vectors">
        <title>Draft genome of the scabies mite.</title>
        <authorList>
            <person name="Rider S.D.Jr."/>
            <person name="Morgan M.S."/>
            <person name="Arlian L.G."/>
        </authorList>
    </citation>
    <scope>NUCLEOTIDE SEQUENCE [LARGE SCALE GENOMIC DNA]</scope>
    <source>
        <strain evidence="1">Arlian Lab</strain>
    </source>
</reference>
<evidence type="ECO:0000313" key="2">
    <source>
        <dbReference type="Proteomes" id="UP000616769"/>
    </source>
</evidence>
<sequence>MISIILMEVGIFTVRAAFLLLIGTFVSVFFVVTAFFANHCIFAIGSFVVEQEAFLALANQYLMLCSASLKINEDIVVHLIIDYLVDLRRDSEN</sequence>
<dbReference type="AlphaFoldDB" id="A0A132AKZ8"/>
<evidence type="ECO:0000313" key="1">
    <source>
        <dbReference type="EMBL" id="KPM11641.1"/>
    </source>
</evidence>
<accession>A0A132AKZ8</accession>
<comment type="caution">
    <text evidence="1">The sequence shown here is derived from an EMBL/GenBank/DDBJ whole genome shotgun (WGS) entry which is preliminary data.</text>
</comment>
<dbReference type="Proteomes" id="UP000616769">
    <property type="component" value="Unassembled WGS sequence"/>
</dbReference>
<proteinExistence type="predicted"/>
<gene>
    <name evidence="1" type="ORF">QR98_0102140</name>
</gene>
<name>A0A132AKZ8_SARSC</name>
<dbReference type="EMBL" id="JXLN01017639">
    <property type="protein sequence ID" value="KPM11641.1"/>
    <property type="molecule type" value="Genomic_DNA"/>
</dbReference>
<organism evidence="1 2">
    <name type="scientific">Sarcoptes scabiei</name>
    <name type="common">Itch mite</name>
    <name type="synonym">Acarus scabiei</name>
    <dbReference type="NCBI Taxonomy" id="52283"/>
    <lineage>
        <taxon>Eukaryota</taxon>
        <taxon>Metazoa</taxon>
        <taxon>Ecdysozoa</taxon>
        <taxon>Arthropoda</taxon>
        <taxon>Chelicerata</taxon>
        <taxon>Arachnida</taxon>
        <taxon>Acari</taxon>
        <taxon>Acariformes</taxon>
        <taxon>Sarcoptiformes</taxon>
        <taxon>Astigmata</taxon>
        <taxon>Psoroptidia</taxon>
        <taxon>Sarcoptoidea</taxon>
        <taxon>Sarcoptidae</taxon>
        <taxon>Sarcoptinae</taxon>
        <taxon>Sarcoptes</taxon>
    </lineage>
</organism>